<protein>
    <recommendedName>
        <fullName evidence="1">diguanylate cyclase</fullName>
        <ecNumber evidence="1">2.7.7.65</ecNumber>
    </recommendedName>
</protein>
<evidence type="ECO:0000259" key="4">
    <source>
        <dbReference type="PROSITE" id="PS50887"/>
    </source>
</evidence>
<keyword evidence="3" id="KW-0812">Transmembrane</keyword>
<dbReference type="InterPro" id="IPR000160">
    <property type="entry name" value="GGDEF_dom"/>
</dbReference>
<dbReference type="GO" id="GO:0005886">
    <property type="term" value="C:plasma membrane"/>
    <property type="evidence" value="ECO:0007669"/>
    <property type="project" value="TreeGrafter"/>
</dbReference>
<dbReference type="KEGG" id="sphl:LPB140_03065"/>
<dbReference type="InterPro" id="IPR043128">
    <property type="entry name" value="Rev_trsase/Diguanyl_cyclase"/>
</dbReference>
<feature type="domain" description="GGDEF" evidence="4">
    <location>
        <begin position="273"/>
        <end position="404"/>
    </location>
</feature>
<dbReference type="CDD" id="cd01949">
    <property type="entry name" value="GGDEF"/>
    <property type="match status" value="1"/>
</dbReference>
<feature type="transmembrane region" description="Helical" evidence="3">
    <location>
        <begin position="43"/>
        <end position="61"/>
    </location>
</feature>
<dbReference type="SMART" id="SM00267">
    <property type="entry name" value="GGDEF"/>
    <property type="match status" value="1"/>
</dbReference>
<organism evidence="5 6">
    <name type="scientific">Sphingorhabdus lutea</name>
    <dbReference type="NCBI Taxonomy" id="1913578"/>
    <lineage>
        <taxon>Bacteria</taxon>
        <taxon>Pseudomonadati</taxon>
        <taxon>Pseudomonadota</taxon>
        <taxon>Alphaproteobacteria</taxon>
        <taxon>Sphingomonadales</taxon>
        <taxon>Sphingomonadaceae</taxon>
        <taxon>Sphingorhabdus</taxon>
    </lineage>
</organism>
<dbReference type="Pfam" id="PF00990">
    <property type="entry name" value="GGDEF"/>
    <property type="match status" value="1"/>
</dbReference>
<dbReference type="GO" id="GO:1902201">
    <property type="term" value="P:negative regulation of bacterial-type flagellum-dependent cell motility"/>
    <property type="evidence" value="ECO:0007669"/>
    <property type="project" value="TreeGrafter"/>
</dbReference>
<gene>
    <name evidence="5" type="ORF">LPB140_03065</name>
</gene>
<dbReference type="NCBIfam" id="TIGR00254">
    <property type="entry name" value="GGDEF"/>
    <property type="match status" value="1"/>
</dbReference>
<feature type="transmembrane region" description="Helical" evidence="3">
    <location>
        <begin position="131"/>
        <end position="151"/>
    </location>
</feature>
<feature type="transmembrane region" description="Helical" evidence="3">
    <location>
        <begin position="158"/>
        <end position="176"/>
    </location>
</feature>
<dbReference type="EMBL" id="CP018154">
    <property type="protein sequence ID" value="APG61971.1"/>
    <property type="molecule type" value="Genomic_DNA"/>
</dbReference>
<sequence>MKHYAITNGQDNITDKNDGVAELAHRDYMVETALTKQFLQREYIAILVSIFAVSFIIILAWNSEKWALLSAIATIRFISMGLNFTLSNICITQIKNNKLTKNSIRNLSIGCGIASASWISFLYCLDFSNAMNFSEAVILFIVLISVSMFVITAATCRVAVNNIILFAIIAAAPSIYTHLDLIGYRMVAGLALLFIILFIYARKIEAQARANIELQMDNQILSNNLLIANTELKNLLVERGKQALIDQQTGLNNRRSIFEKLENWYNGCIGDGRKIWLALIDLDHFKRVNDDYGHAKGDDLLAEVSQILKATKGNHLSARWGGEEFLLLIDARDKNEAFVKLEKTRLLIEEIGSTPKWAMLNGVTASIGAARLSDIGKFSEILEHADHALYEAKNNGRNMLKFYG</sequence>
<keyword evidence="3" id="KW-0472">Membrane</keyword>
<dbReference type="AlphaFoldDB" id="A0A1L3JA19"/>
<evidence type="ECO:0000256" key="2">
    <source>
        <dbReference type="ARBA" id="ARBA00034247"/>
    </source>
</evidence>
<feature type="transmembrane region" description="Helical" evidence="3">
    <location>
        <begin position="107"/>
        <end position="125"/>
    </location>
</feature>
<dbReference type="Gene3D" id="3.30.70.270">
    <property type="match status" value="1"/>
</dbReference>
<dbReference type="InterPro" id="IPR050469">
    <property type="entry name" value="Diguanylate_Cyclase"/>
</dbReference>
<dbReference type="GO" id="GO:0052621">
    <property type="term" value="F:diguanylate cyclase activity"/>
    <property type="evidence" value="ECO:0007669"/>
    <property type="project" value="UniProtKB-EC"/>
</dbReference>
<evidence type="ECO:0000313" key="6">
    <source>
        <dbReference type="Proteomes" id="UP000242561"/>
    </source>
</evidence>
<accession>A0A1L3JA19</accession>
<name>A0A1L3JA19_9SPHN</name>
<feature type="transmembrane region" description="Helical" evidence="3">
    <location>
        <begin position="67"/>
        <end position="86"/>
    </location>
</feature>
<dbReference type="SUPFAM" id="SSF55073">
    <property type="entry name" value="Nucleotide cyclase"/>
    <property type="match status" value="1"/>
</dbReference>
<dbReference type="PANTHER" id="PTHR45138:SF9">
    <property type="entry name" value="DIGUANYLATE CYCLASE DGCM-RELATED"/>
    <property type="match status" value="1"/>
</dbReference>
<dbReference type="STRING" id="1913578.LPB140_03065"/>
<reference evidence="5 6" key="1">
    <citation type="submission" date="2016-11" db="EMBL/GenBank/DDBJ databases">
        <title>Sphingorhabdus sp. LPB0140, isolated from marine environment.</title>
        <authorList>
            <person name="Kim E."/>
            <person name="Yi H."/>
        </authorList>
    </citation>
    <scope>NUCLEOTIDE SEQUENCE [LARGE SCALE GENOMIC DNA]</scope>
    <source>
        <strain evidence="5 6">LPB0140</strain>
    </source>
</reference>
<evidence type="ECO:0000313" key="5">
    <source>
        <dbReference type="EMBL" id="APG61971.1"/>
    </source>
</evidence>
<dbReference type="GO" id="GO:0043709">
    <property type="term" value="P:cell adhesion involved in single-species biofilm formation"/>
    <property type="evidence" value="ECO:0007669"/>
    <property type="project" value="TreeGrafter"/>
</dbReference>
<dbReference type="PROSITE" id="PS50887">
    <property type="entry name" value="GGDEF"/>
    <property type="match status" value="1"/>
</dbReference>
<dbReference type="Proteomes" id="UP000242561">
    <property type="component" value="Chromosome"/>
</dbReference>
<dbReference type="OrthoDB" id="384661at2"/>
<proteinExistence type="predicted"/>
<dbReference type="RefSeq" id="WP_072558619.1">
    <property type="nucleotide sequence ID" value="NZ_CP018154.1"/>
</dbReference>
<keyword evidence="3" id="KW-1133">Transmembrane helix</keyword>
<dbReference type="PANTHER" id="PTHR45138">
    <property type="entry name" value="REGULATORY COMPONENTS OF SENSORY TRANSDUCTION SYSTEM"/>
    <property type="match status" value="1"/>
</dbReference>
<dbReference type="EC" id="2.7.7.65" evidence="1"/>
<comment type="catalytic activity">
    <reaction evidence="2">
        <text>2 GTP = 3',3'-c-di-GMP + 2 diphosphate</text>
        <dbReference type="Rhea" id="RHEA:24898"/>
        <dbReference type="ChEBI" id="CHEBI:33019"/>
        <dbReference type="ChEBI" id="CHEBI:37565"/>
        <dbReference type="ChEBI" id="CHEBI:58805"/>
        <dbReference type="EC" id="2.7.7.65"/>
    </reaction>
</comment>
<evidence type="ECO:0000256" key="3">
    <source>
        <dbReference type="SAM" id="Phobius"/>
    </source>
</evidence>
<dbReference type="InterPro" id="IPR029787">
    <property type="entry name" value="Nucleotide_cyclase"/>
</dbReference>
<evidence type="ECO:0000256" key="1">
    <source>
        <dbReference type="ARBA" id="ARBA00012528"/>
    </source>
</evidence>
<feature type="transmembrane region" description="Helical" evidence="3">
    <location>
        <begin position="182"/>
        <end position="201"/>
    </location>
</feature>
<keyword evidence="6" id="KW-1185">Reference proteome</keyword>